<gene>
    <name evidence="3" type="ORF">BaRGS_00003122</name>
</gene>
<feature type="compositionally biased region" description="Polar residues" evidence="1">
    <location>
        <begin position="92"/>
        <end position="102"/>
    </location>
</feature>
<sequence length="114" mass="11794">MSRLITLLLLAASVLAMTSGRRGGRKPNRGRFGESGESVLSCQAAGNLGGNLGLLFDDVQELRSALDTLSEIVAAQGNEILRINGLFGDMGLSTNSSSDGNETTTTPITTPTAP</sequence>
<keyword evidence="2" id="KW-0732">Signal</keyword>
<keyword evidence="4" id="KW-1185">Reference proteome</keyword>
<evidence type="ECO:0000313" key="3">
    <source>
        <dbReference type="EMBL" id="KAK7505851.1"/>
    </source>
</evidence>
<evidence type="ECO:0000256" key="2">
    <source>
        <dbReference type="SAM" id="SignalP"/>
    </source>
</evidence>
<comment type="caution">
    <text evidence="3">The sequence shown here is derived from an EMBL/GenBank/DDBJ whole genome shotgun (WGS) entry which is preliminary data.</text>
</comment>
<dbReference type="EMBL" id="JACVVK020000009">
    <property type="protein sequence ID" value="KAK7505851.1"/>
    <property type="molecule type" value="Genomic_DNA"/>
</dbReference>
<reference evidence="3 4" key="1">
    <citation type="journal article" date="2023" name="Sci. Data">
        <title>Genome assembly of the Korean intertidal mud-creeper Batillaria attramentaria.</title>
        <authorList>
            <person name="Patra A.K."/>
            <person name="Ho P.T."/>
            <person name="Jun S."/>
            <person name="Lee S.J."/>
            <person name="Kim Y."/>
            <person name="Won Y.J."/>
        </authorList>
    </citation>
    <scope>NUCLEOTIDE SEQUENCE [LARGE SCALE GENOMIC DNA]</scope>
    <source>
        <strain evidence="3">Wonlab-2016</strain>
    </source>
</reference>
<protein>
    <submittedName>
        <fullName evidence="3">Uncharacterized protein</fullName>
    </submittedName>
</protein>
<feature type="signal peptide" evidence="2">
    <location>
        <begin position="1"/>
        <end position="16"/>
    </location>
</feature>
<accession>A0ABD0M2W3</accession>
<name>A0ABD0M2W3_9CAEN</name>
<evidence type="ECO:0000256" key="1">
    <source>
        <dbReference type="SAM" id="MobiDB-lite"/>
    </source>
</evidence>
<proteinExistence type="predicted"/>
<organism evidence="3 4">
    <name type="scientific">Batillaria attramentaria</name>
    <dbReference type="NCBI Taxonomy" id="370345"/>
    <lineage>
        <taxon>Eukaryota</taxon>
        <taxon>Metazoa</taxon>
        <taxon>Spiralia</taxon>
        <taxon>Lophotrochozoa</taxon>
        <taxon>Mollusca</taxon>
        <taxon>Gastropoda</taxon>
        <taxon>Caenogastropoda</taxon>
        <taxon>Sorbeoconcha</taxon>
        <taxon>Cerithioidea</taxon>
        <taxon>Batillariidae</taxon>
        <taxon>Batillaria</taxon>
    </lineage>
</organism>
<feature type="region of interest" description="Disordered" evidence="1">
    <location>
        <begin position="92"/>
        <end position="114"/>
    </location>
</feature>
<dbReference type="AlphaFoldDB" id="A0ABD0M2W3"/>
<evidence type="ECO:0000313" key="4">
    <source>
        <dbReference type="Proteomes" id="UP001519460"/>
    </source>
</evidence>
<feature type="chain" id="PRO_5044802329" evidence="2">
    <location>
        <begin position="17"/>
        <end position="114"/>
    </location>
</feature>
<feature type="compositionally biased region" description="Low complexity" evidence="1">
    <location>
        <begin position="103"/>
        <end position="114"/>
    </location>
</feature>
<dbReference type="Proteomes" id="UP001519460">
    <property type="component" value="Unassembled WGS sequence"/>
</dbReference>